<evidence type="ECO:0000256" key="3">
    <source>
        <dbReference type="ARBA" id="ARBA00004196"/>
    </source>
</evidence>
<evidence type="ECO:0000313" key="14">
    <source>
        <dbReference type="EMBL" id="VEB45106.1"/>
    </source>
</evidence>
<feature type="compositionally biased region" description="Basic and acidic residues" evidence="11">
    <location>
        <begin position="579"/>
        <end position="597"/>
    </location>
</feature>
<evidence type="ECO:0000256" key="12">
    <source>
        <dbReference type="SAM" id="SignalP"/>
    </source>
</evidence>
<evidence type="ECO:0000256" key="1">
    <source>
        <dbReference type="ARBA" id="ARBA00001942"/>
    </source>
</evidence>
<comment type="similarity">
    <text evidence="4">Belongs to the prokaryotic molybdopterin-containing oxidoreductase family.</text>
</comment>
<proteinExistence type="inferred from homology"/>
<feature type="region of interest" description="Disordered" evidence="11">
    <location>
        <begin position="558"/>
        <end position="613"/>
    </location>
</feature>
<sequence>MQVTRRQLFKLTAAQLGASSLVAMGFAPQQALAEVRQFKLLGARETRNTCTYCSVGCGLILYGLGDGAKNAHGEIYHIEGDPDHPVSRGSLCPKGAGLLDFIHSPKRLKYPEVREPGSGEWKRIGWDEAISRIARLMKDDRDAHIVEKNAAGVPINRWLSTAMLTASAGSNETGIISQKFIRSLGIVATDAQARVCHGPTVSALASTFGRGAMTNSWVDIKNADFILVMGGNAAEAHPVGFKWAIEAKKTRGTRLIVVDPRYNRTASVSDLYLPIRVGSDIAFLGGVINWLIQHDKIHWDYVKAYTNAALIVRDDYRFDEGLFSGYDAAKGKYDKSSWNYELGDDGYAKTDPSLQHPRCVWQLLKQHYSRYTPEMVNTICGTPVDGFLQVCKELGETARPDKAGTILYALGWTQHTTGSQNIRTMAMIQLLLGNIGMPGGGVNALRGHSNIQGLSDLGLLSTQLPGYLTLPSEADHPDLATYLAKITPKTLQANQFNYWSNTPKFFVSLMKWMWGDNAARTTTGLRLAAQVGQDVRRAAHGRADVPGQDERLHRAGLQSAGQLPRRRQSDRGLLQAQVHGDHRPDRHRDLHLLAEPRRRARRRSGQDPDHGVPAAVHLFRRGGRLHRQLRALAAMALERRPAAGRGQGRQRDHRRAVRRHPRPLPQGRRQAGRTHPESELELPQSKARRRAS</sequence>
<dbReference type="GO" id="GO:0051539">
    <property type="term" value="F:4 iron, 4 sulfur cluster binding"/>
    <property type="evidence" value="ECO:0007669"/>
    <property type="project" value="UniProtKB-KW"/>
</dbReference>
<dbReference type="Proteomes" id="UP000275777">
    <property type="component" value="Chromosome"/>
</dbReference>
<feature type="region of interest" description="Disordered" evidence="11">
    <location>
        <begin position="637"/>
        <end position="692"/>
    </location>
</feature>
<reference evidence="14 15" key="1">
    <citation type="submission" date="2018-12" db="EMBL/GenBank/DDBJ databases">
        <authorList>
            <consortium name="Pathogen Informatics"/>
        </authorList>
    </citation>
    <scope>NUCLEOTIDE SEQUENCE [LARGE SCALE GENOMIC DNA]</scope>
    <source>
        <strain evidence="14 15">NCTC9695</strain>
    </source>
</reference>
<evidence type="ECO:0000256" key="4">
    <source>
        <dbReference type="ARBA" id="ARBA00010312"/>
    </source>
</evidence>
<feature type="signal peptide" evidence="12">
    <location>
        <begin position="1"/>
        <end position="33"/>
    </location>
</feature>
<dbReference type="EMBL" id="LR134182">
    <property type="protein sequence ID" value="VEB45106.1"/>
    <property type="molecule type" value="Genomic_DNA"/>
</dbReference>
<evidence type="ECO:0000256" key="11">
    <source>
        <dbReference type="SAM" id="MobiDB-lite"/>
    </source>
</evidence>
<dbReference type="GO" id="GO:0009055">
    <property type="term" value="F:electron transfer activity"/>
    <property type="evidence" value="ECO:0007669"/>
    <property type="project" value="TreeGrafter"/>
</dbReference>
<keyword evidence="8 14" id="KW-0560">Oxidoreductase</keyword>
<evidence type="ECO:0000256" key="8">
    <source>
        <dbReference type="ARBA" id="ARBA00023002"/>
    </source>
</evidence>
<dbReference type="InterPro" id="IPR006311">
    <property type="entry name" value="TAT_signal"/>
</dbReference>
<dbReference type="AlphaFoldDB" id="A0A447TJP8"/>
<keyword evidence="10" id="KW-0411">Iron-sulfur</keyword>
<feature type="domain" description="4Fe-4S Mo/W bis-MGD-type" evidence="13">
    <location>
        <begin position="43"/>
        <end position="106"/>
    </location>
</feature>
<evidence type="ECO:0000256" key="5">
    <source>
        <dbReference type="ARBA" id="ARBA00022485"/>
    </source>
</evidence>
<dbReference type="GO" id="GO:0030313">
    <property type="term" value="C:cell envelope"/>
    <property type="evidence" value="ECO:0007669"/>
    <property type="project" value="UniProtKB-SubCell"/>
</dbReference>
<dbReference type="SUPFAM" id="SSF53706">
    <property type="entry name" value="Formate dehydrogenase/DMSO reductase, domains 1-3"/>
    <property type="match status" value="1"/>
</dbReference>
<evidence type="ECO:0000256" key="6">
    <source>
        <dbReference type="ARBA" id="ARBA00022505"/>
    </source>
</evidence>
<dbReference type="PROSITE" id="PS51318">
    <property type="entry name" value="TAT"/>
    <property type="match status" value="1"/>
</dbReference>
<dbReference type="Pfam" id="PF00384">
    <property type="entry name" value="Molybdopterin"/>
    <property type="match status" value="1"/>
</dbReference>
<dbReference type="InterPro" id="IPR006963">
    <property type="entry name" value="Mopterin_OxRdtase_4Fe-4S_dom"/>
</dbReference>
<evidence type="ECO:0000313" key="15">
    <source>
        <dbReference type="Proteomes" id="UP000275777"/>
    </source>
</evidence>
<feature type="chain" id="PRO_5019441654" evidence="12">
    <location>
        <begin position="34"/>
        <end position="692"/>
    </location>
</feature>
<dbReference type="FunFam" id="3.30.200.210:FF:000003">
    <property type="entry name" value="Formate dehydrogenase-N subunit alpha"/>
    <property type="match status" value="1"/>
</dbReference>
<dbReference type="GO" id="GO:0016491">
    <property type="term" value="F:oxidoreductase activity"/>
    <property type="evidence" value="ECO:0007669"/>
    <property type="project" value="UniProtKB-KW"/>
</dbReference>
<accession>A0A447TJP8</accession>
<organism evidence="14 15">
    <name type="scientific">Chromobacterium violaceum</name>
    <dbReference type="NCBI Taxonomy" id="536"/>
    <lineage>
        <taxon>Bacteria</taxon>
        <taxon>Pseudomonadati</taxon>
        <taxon>Pseudomonadota</taxon>
        <taxon>Betaproteobacteria</taxon>
        <taxon>Neisseriales</taxon>
        <taxon>Chromobacteriaceae</taxon>
        <taxon>Chromobacterium</taxon>
    </lineage>
</organism>
<dbReference type="PANTHER" id="PTHR43598">
    <property type="entry name" value="TUNGSTEN-CONTAINING FORMYLMETHANOFURAN DEHYDROGENASE 2 SUBUNIT B"/>
    <property type="match status" value="1"/>
</dbReference>
<dbReference type="Gene3D" id="3.30.200.210">
    <property type="match status" value="1"/>
</dbReference>
<evidence type="ECO:0000259" key="13">
    <source>
        <dbReference type="PROSITE" id="PS51669"/>
    </source>
</evidence>
<protein>
    <submittedName>
        <fullName evidence="14">Formate dehydrogenase, nitrate-inducible, major subunit</fullName>
        <ecNumber evidence="14">1.2.1.2</ecNumber>
    </submittedName>
</protein>
<dbReference type="PROSITE" id="PS00551">
    <property type="entry name" value="MOLYBDOPTERIN_PROK_1"/>
    <property type="match status" value="1"/>
</dbReference>
<keyword evidence="7" id="KW-0479">Metal-binding</keyword>
<keyword evidence="9" id="KW-0408">Iron</keyword>
<dbReference type="Pfam" id="PF04879">
    <property type="entry name" value="Molybdop_Fe4S4"/>
    <property type="match status" value="1"/>
</dbReference>
<dbReference type="InterPro" id="IPR006656">
    <property type="entry name" value="Mopterin_OxRdtase"/>
</dbReference>
<keyword evidence="5" id="KW-0004">4Fe-4S</keyword>
<dbReference type="GO" id="GO:0030151">
    <property type="term" value="F:molybdenum ion binding"/>
    <property type="evidence" value="ECO:0007669"/>
    <property type="project" value="TreeGrafter"/>
</dbReference>
<keyword evidence="6" id="KW-0500">Molybdenum</keyword>
<comment type="cofactor">
    <cofactor evidence="1">
        <name>Mo-bis(molybdopterin guanine dinucleotide)</name>
        <dbReference type="ChEBI" id="CHEBI:60539"/>
    </cofactor>
</comment>
<evidence type="ECO:0000256" key="10">
    <source>
        <dbReference type="ARBA" id="ARBA00023014"/>
    </source>
</evidence>
<dbReference type="EC" id="1.2.1.2" evidence="14"/>
<dbReference type="Gene3D" id="3.40.228.10">
    <property type="entry name" value="Dimethylsulfoxide Reductase, domain 2"/>
    <property type="match status" value="1"/>
</dbReference>
<comment type="cofactor">
    <cofactor evidence="2">
        <name>[4Fe-4S] cluster</name>
        <dbReference type="ChEBI" id="CHEBI:49883"/>
    </cofactor>
</comment>
<dbReference type="FunFam" id="3.40.228.10:FF:000006">
    <property type="entry name" value="Formate dehydrogenase, alpha subunit, selenocysteine-containing"/>
    <property type="match status" value="1"/>
</dbReference>
<dbReference type="InterPro" id="IPR027467">
    <property type="entry name" value="MopterinOxRdtase_cofactor_BS"/>
</dbReference>
<dbReference type="GO" id="GO:0009061">
    <property type="term" value="P:anaerobic respiration"/>
    <property type="evidence" value="ECO:0007669"/>
    <property type="project" value="TreeGrafter"/>
</dbReference>
<dbReference type="PROSITE" id="PS51669">
    <property type="entry name" value="4FE4S_MOW_BIS_MGD"/>
    <property type="match status" value="1"/>
</dbReference>
<comment type="subcellular location">
    <subcellularLocation>
        <location evidence="3">Cell envelope</location>
    </subcellularLocation>
</comment>
<gene>
    <name evidence="14" type="primary">fdnG</name>
    <name evidence="14" type="ORF">NCTC9695_05611</name>
</gene>
<dbReference type="SMART" id="SM00926">
    <property type="entry name" value="Molybdop_Fe4S4"/>
    <property type="match status" value="1"/>
</dbReference>
<name>A0A447TJP8_CHRVL</name>
<evidence type="ECO:0000256" key="2">
    <source>
        <dbReference type="ARBA" id="ARBA00001966"/>
    </source>
</evidence>
<evidence type="ECO:0000256" key="9">
    <source>
        <dbReference type="ARBA" id="ARBA00023004"/>
    </source>
</evidence>
<feature type="compositionally biased region" description="Basic residues" evidence="11">
    <location>
        <begin position="651"/>
        <end position="662"/>
    </location>
</feature>
<dbReference type="PANTHER" id="PTHR43598:SF1">
    <property type="entry name" value="FORMATE DEHYDROGENASE-O MAJOR SUBUNIT"/>
    <property type="match status" value="1"/>
</dbReference>
<evidence type="ECO:0000256" key="7">
    <source>
        <dbReference type="ARBA" id="ARBA00022723"/>
    </source>
</evidence>
<keyword evidence="12" id="KW-0732">Signal</keyword>